<feature type="compositionally biased region" description="Low complexity" evidence="1">
    <location>
        <begin position="22"/>
        <end position="59"/>
    </location>
</feature>
<feature type="compositionally biased region" description="Basic and acidic residues" evidence="1">
    <location>
        <begin position="60"/>
        <end position="78"/>
    </location>
</feature>
<sequence>MVVLLCSFPGSVIAYISSLSSASSPASCHSESSDNSFQSSSSPVSPSPNSSSSEGSCSNKSKEHSDGRPNIDQFENHTKANQLSGTSAAKSHKGFASKCY</sequence>
<proteinExistence type="predicted"/>
<feature type="compositionally biased region" description="Basic residues" evidence="1">
    <location>
        <begin position="90"/>
        <end position="100"/>
    </location>
</feature>
<dbReference type="AlphaFoldDB" id="A0A2D4NCH0"/>
<organism evidence="2">
    <name type="scientific">Micrurus spixii</name>
    <name type="common">Amazon coral snake</name>
    <dbReference type="NCBI Taxonomy" id="129469"/>
    <lineage>
        <taxon>Eukaryota</taxon>
        <taxon>Metazoa</taxon>
        <taxon>Chordata</taxon>
        <taxon>Craniata</taxon>
        <taxon>Vertebrata</taxon>
        <taxon>Euteleostomi</taxon>
        <taxon>Lepidosauria</taxon>
        <taxon>Squamata</taxon>
        <taxon>Bifurcata</taxon>
        <taxon>Unidentata</taxon>
        <taxon>Episquamata</taxon>
        <taxon>Toxicofera</taxon>
        <taxon>Serpentes</taxon>
        <taxon>Colubroidea</taxon>
        <taxon>Elapidae</taxon>
        <taxon>Elapinae</taxon>
        <taxon>Micrurus</taxon>
    </lineage>
</organism>
<accession>A0A2D4NCH0</accession>
<evidence type="ECO:0000313" key="2">
    <source>
        <dbReference type="EMBL" id="LAB42849.1"/>
    </source>
</evidence>
<reference evidence="2" key="2">
    <citation type="submission" date="2017-11" db="EMBL/GenBank/DDBJ databases">
        <title>Coralsnake Venomics: Analyses of Venom Gland Transcriptomes and Proteomes of Six Brazilian Taxa.</title>
        <authorList>
            <person name="Aird S.D."/>
            <person name="Jorge da Silva N."/>
            <person name="Qiu L."/>
            <person name="Villar-Briones A."/>
            <person name="Aparecida-Saddi V."/>
            <person name="Campos-Telles M.P."/>
            <person name="Grau M."/>
            <person name="Mikheyev A.S."/>
        </authorList>
    </citation>
    <scope>NUCLEOTIDE SEQUENCE</scope>
    <source>
        <tissue evidence="2">Venom_gland</tissue>
    </source>
</reference>
<evidence type="ECO:0000256" key="1">
    <source>
        <dbReference type="SAM" id="MobiDB-lite"/>
    </source>
</evidence>
<dbReference type="EMBL" id="IACM01171125">
    <property type="protein sequence ID" value="LAB42849.1"/>
    <property type="molecule type" value="Transcribed_RNA"/>
</dbReference>
<name>A0A2D4NCH0_9SAUR</name>
<feature type="compositionally biased region" description="Polar residues" evidence="1">
    <location>
        <begin position="79"/>
        <end position="89"/>
    </location>
</feature>
<reference evidence="2" key="1">
    <citation type="submission" date="2017-07" db="EMBL/GenBank/DDBJ databases">
        <authorList>
            <person name="Mikheyev A."/>
            <person name="Grau M."/>
        </authorList>
    </citation>
    <scope>NUCLEOTIDE SEQUENCE</scope>
    <source>
        <tissue evidence="2">Venom_gland</tissue>
    </source>
</reference>
<feature type="region of interest" description="Disordered" evidence="1">
    <location>
        <begin position="22"/>
        <end position="100"/>
    </location>
</feature>
<protein>
    <submittedName>
        <fullName evidence="2">Uncharacterized protein</fullName>
    </submittedName>
</protein>